<organism evidence="15 16">
    <name type="scientific">Yoonia rhodophyticola</name>
    <dbReference type="NCBI Taxonomy" id="3137370"/>
    <lineage>
        <taxon>Bacteria</taxon>
        <taxon>Pseudomonadati</taxon>
        <taxon>Pseudomonadota</taxon>
        <taxon>Alphaproteobacteria</taxon>
        <taxon>Rhodobacterales</taxon>
        <taxon>Paracoccaceae</taxon>
        <taxon>Yoonia</taxon>
    </lineage>
</organism>
<comment type="similarity">
    <text evidence="12">Belongs to the cytochrome b561 family.</text>
</comment>
<keyword evidence="11 13" id="KW-0472">Membrane</keyword>
<feature type="transmembrane region" description="Helical" evidence="13">
    <location>
        <begin position="90"/>
        <end position="119"/>
    </location>
</feature>
<comment type="subcellular location">
    <subcellularLocation>
        <location evidence="2">Cell membrane</location>
        <topology evidence="2">Multi-pass membrane protein</topology>
    </subcellularLocation>
</comment>
<keyword evidence="4" id="KW-1003">Cell membrane</keyword>
<name>A0AAN0MD84_9RHOB</name>
<dbReference type="Proteomes" id="UP001470809">
    <property type="component" value="Chromosome"/>
</dbReference>
<dbReference type="GO" id="GO:0009055">
    <property type="term" value="F:electron transfer activity"/>
    <property type="evidence" value="ECO:0007669"/>
    <property type="project" value="InterPro"/>
</dbReference>
<evidence type="ECO:0000256" key="11">
    <source>
        <dbReference type="ARBA" id="ARBA00023136"/>
    </source>
</evidence>
<keyword evidence="6 13" id="KW-0812">Transmembrane</keyword>
<dbReference type="GO" id="GO:0022904">
    <property type="term" value="P:respiratory electron transport chain"/>
    <property type="evidence" value="ECO:0007669"/>
    <property type="project" value="InterPro"/>
</dbReference>
<evidence type="ECO:0000256" key="3">
    <source>
        <dbReference type="ARBA" id="ARBA00022448"/>
    </source>
</evidence>
<evidence type="ECO:0000256" key="9">
    <source>
        <dbReference type="ARBA" id="ARBA00022989"/>
    </source>
</evidence>
<dbReference type="GO" id="GO:0046872">
    <property type="term" value="F:metal ion binding"/>
    <property type="evidence" value="ECO:0007669"/>
    <property type="project" value="UniProtKB-KW"/>
</dbReference>
<feature type="transmembrane region" description="Helical" evidence="13">
    <location>
        <begin position="140"/>
        <end position="161"/>
    </location>
</feature>
<keyword evidence="5" id="KW-0349">Heme</keyword>
<dbReference type="InterPro" id="IPR052168">
    <property type="entry name" value="Cytochrome_b561_oxidase"/>
</dbReference>
<dbReference type="AlphaFoldDB" id="A0AAN0MD84"/>
<feature type="transmembrane region" description="Helical" evidence="13">
    <location>
        <begin position="48"/>
        <end position="70"/>
    </location>
</feature>
<dbReference type="EMBL" id="CP151767">
    <property type="protein sequence ID" value="WZU67523.1"/>
    <property type="molecule type" value="Genomic_DNA"/>
</dbReference>
<keyword evidence="8" id="KW-0249">Electron transport</keyword>
<keyword evidence="3" id="KW-0813">Transport</keyword>
<gene>
    <name evidence="15" type="ORF">AABB31_21805</name>
</gene>
<evidence type="ECO:0000259" key="14">
    <source>
        <dbReference type="Pfam" id="PF01292"/>
    </source>
</evidence>
<keyword evidence="7" id="KW-0479">Metal-binding</keyword>
<evidence type="ECO:0000256" key="6">
    <source>
        <dbReference type="ARBA" id="ARBA00022692"/>
    </source>
</evidence>
<dbReference type="GO" id="GO:0005886">
    <property type="term" value="C:plasma membrane"/>
    <property type="evidence" value="ECO:0007669"/>
    <property type="project" value="UniProtKB-SubCell"/>
</dbReference>
<keyword evidence="9 13" id="KW-1133">Transmembrane helix</keyword>
<reference evidence="15 16" key="2">
    <citation type="submission" date="2024-08" db="EMBL/GenBank/DDBJ databases">
        <title>Phylogenomic analyses of a clade within the roseobacter group suggest taxonomic reassignments of species of the genera Aestuariivita, Citreicella, Loktanella, Nautella, Pelagibaca, Ruegeria, Thalassobius, Thiobacimonas and Tropicibacter, and the proposal o.</title>
        <authorList>
            <person name="Jeon C.O."/>
        </authorList>
    </citation>
    <scope>NUCLEOTIDE SEQUENCE [LARGE SCALE GENOMIC DNA]</scope>
    <source>
        <strain evidence="15 16">SS1-5</strain>
    </source>
</reference>
<protein>
    <submittedName>
        <fullName evidence="15">Cytochrome b</fullName>
    </submittedName>
</protein>
<evidence type="ECO:0000256" key="8">
    <source>
        <dbReference type="ARBA" id="ARBA00022982"/>
    </source>
</evidence>
<evidence type="ECO:0000256" key="2">
    <source>
        <dbReference type="ARBA" id="ARBA00004651"/>
    </source>
</evidence>
<sequence>MTTYDRISRLNHWLTALLFVAMLGFGYFLAYGGLALPEKLPLLNNHKAMGVLLLILALWRVGYRMIQGFAEPVGALPAWQERASTVSHKVLLACVLLMPVSGLTLAVFSGIPTNVFGLFTIPAVEKVDAMVIGARMAHKIVAYLLTITLAVHIAAALKHHLVDQDRTLLRMLKG</sequence>
<dbReference type="PANTHER" id="PTHR30529">
    <property type="entry name" value="CYTOCHROME B561"/>
    <property type="match status" value="1"/>
</dbReference>
<evidence type="ECO:0000313" key="16">
    <source>
        <dbReference type="Proteomes" id="UP001470809"/>
    </source>
</evidence>
<keyword evidence="16" id="KW-1185">Reference proteome</keyword>
<evidence type="ECO:0000256" key="1">
    <source>
        <dbReference type="ARBA" id="ARBA00001970"/>
    </source>
</evidence>
<evidence type="ECO:0000256" key="10">
    <source>
        <dbReference type="ARBA" id="ARBA00023004"/>
    </source>
</evidence>
<feature type="transmembrane region" description="Helical" evidence="13">
    <location>
        <begin position="12"/>
        <end position="36"/>
    </location>
</feature>
<evidence type="ECO:0000256" key="7">
    <source>
        <dbReference type="ARBA" id="ARBA00022723"/>
    </source>
</evidence>
<dbReference type="InterPro" id="IPR011577">
    <property type="entry name" value="Cyt_b561_bac/Ni-Hgenase"/>
</dbReference>
<accession>A0AAN0MD84</accession>
<dbReference type="InterPro" id="IPR016174">
    <property type="entry name" value="Di-haem_cyt_TM"/>
</dbReference>
<comment type="cofactor">
    <cofactor evidence="1">
        <name>heme b</name>
        <dbReference type="ChEBI" id="CHEBI:60344"/>
    </cofactor>
</comment>
<dbReference type="SUPFAM" id="SSF81342">
    <property type="entry name" value="Transmembrane di-heme cytochromes"/>
    <property type="match status" value="1"/>
</dbReference>
<keyword evidence="10" id="KW-0408">Iron</keyword>
<evidence type="ECO:0000313" key="15">
    <source>
        <dbReference type="EMBL" id="WZU67523.1"/>
    </source>
</evidence>
<dbReference type="PANTHER" id="PTHR30529:SF7">
    <property type="entry name" value="CYTOCHROME B561 BACTERIAL_NI-HYDROGENASE DOMAIN-CONTAINING PROTEIN"/>
    <property type="match status" value="1"/>
</dbReference>
<dbReference type="Pfam" id="PF01292">
    <property type="entry name" value="Ni_hydr_CYTB"/>
    <property type="match status" value="1"/>
</dbReference>
<evidence type="ECO:0000256" key="5">
    <source>
        <dbReference type="ARBA" id="ARBA00022617"/>
    </source>
</evidence>
<evidence type="ECO:0000256" key="4">
    <source>
        <dbReference type="ARBA" id="ARBA00022475"/>
    </source>
</evidence>
<evidence type="ECO:0000256" key="12">
    <source>
        <dbReference type="ARBA" id="ARBA00037975"/>
    </source>
</evidence>
<dbReference type="KEGG" id="yrh:AABB31_21805"/>
<dbReference type="RefSeq" id="WP_342076834.1">
    <property type="nucleotide sequence ID" value="NZ_CP151767.2"/>
</dbReference>
<evidence type="ECO:0000256" key="13">
    <source>
        <dbReference type="SAM" id="Phobius"/>
    </source>
</evidence>
<feature type="domain" description="Cytochrome b561 bacterial/Ni-hydrogenase" evidence="14">
    <location>
        <begin position="4"/>
        <end position="174"/>
    </location>
</feature>
<proteinExistence type="inferred from homology"/>
<dbReference type="GO" id="GO:0020037">
    <property type="term" value="F:heme binding"/>
    <property type="evidence" value="ECO:0007669"/>
    <property type="project" value="TreeGrafter"/>
</dbReference>
<dbReference type="Gene3D" id="1.20.950.20">
    <property type="entry name" value="Transmembrane di-heme cytochromes, Chain C"/>
    <property type="match status" value="1"/>
</dbReference>
<reference evidence="16" key="1">
    <citation type="submission" date="2024-04" db="EMBL/GenBank/DDBJ databases">
        <title>Phylogenomic analyses of a clade within the roseobacter group suggest taxonomic reassignments of species of the genera Aestuariivita, Citreicella, Loktanella, Nautella, Pelagibaca, Ruegeria, Thalassobius, Thiobacimonas and Tropicibacter, and the proposal o.</title>
        <authorList>
            <person name="Jeon C.O."/>
        </authorList>
    </citation>
    <scope>NUCLEOTIDE SEQUENCE [LARGE SCALE GENOMIC DNA]</scope>
    <source>
        <strain evidence="16">SS1-5</strain>
    </source>
</reference>